<dbReference type="InterPro" id="IPR027417">
    <property type="entry name" value="P-loop_NTPase"/>
</dbReference>
<comment type="subcellular location">
    <subcellularLocation>
        <location evidence="15">Plastid</location>
        <location evidence="15">Chloroplast outer membrane</location>
        <topology evidence="15">Single-pass membrane protein</topology>
    </subcellularLocation>
</comment>
<feature type="domain" description="AIG1-type G" evidence="18">
    <location>
        <begin position="689"/>
        <end position="928"/>
    </location>
</feature>
<evidence type="ECO:0000256" key="11">
    <source>
        <dbReference type="ARBA" id="ARBA00022927"/>
    </source>
</evidence>
<evidence type="ECO:0000256" key="5">
    <source>
        <dbReference type="ARBA" id="ARBA00022692"/>
    </source>
</evidence>
<keyword evidence="6" id="KW-0479">Metal-binding</keyword>
<comment type="cofactor">
    <cofactor evidence="1">
        <name>Mg(2+)</name>
        <dbReference type="ChEBI" id="CHEBI:18420"/>
    </cofactor>
</comment>
<name>A0AAV8TIJ1_9ROSI</name>
<keyword evidence="9" id="KW-1002">Plastid outer membrane</keyword>
<dbReference type="GO" id="GO:0009707">
    <property type="term" value="C:chloroplast outer membrane"/>
    <property type="evidence" value="ECO:0007669"/>
    <property type="project" value="UniProtKB-SubCell"/>
</dbReference>
<feature type="region of interest" description="Disordered" evidence="17">
    <location>
        <begin position="1"/>
        <end position="104"/>
    </location>
</feature>
<feature type="compositionally biased region" description="Polar residues" evidence="17">
    <location>
        <begin position="219"/>
        <end position="230"/>
    </location>
</feature>
<feature type="region of interest" description="Disordered" evidence="17">
    <location>
        <begin position="165"/>
        <end position="189"/>
    </location>
</feature>
<dbReference type="FunFam" id="3.40.50.300:FF:000413">
    <property type="entry name" value="Translocase of chloroplast 120, chloroplastic"/>
    <property type="match status" value="1"/>
</dbReference>
<accession>A0AAV8TIJ1</accession>
<keyword evidence="7" id="KW-0547">Nucleotide-binding</keyword>
<dbReference type="InterPro" id="IPR006703">
    <property type="entry name" value="G_AIG1"/>
</dbReference>
<dbReference type="GO" id="GO:0046872">
    <property type="term" value="F:metal ion binding"/>
    <property type="evidence" value="ECO:0007669"/>
    <property type="project" value="UniProtKB-KW"/>
</dbReference>
<keyword evidence="4" id="KW-0934">Plastid</keyword>
<dbReference type="Pfam" id="PF04548">
    <property type="entry name" value="AIG1"/>
    <property type="match status" value="1"/>
</dbReference>
<evidence type="ECO:0000256" key="2">
    <source>
        <dbReference type="ARBA" id="ARBA00022448"/>
    </source>
</evidence>
<dbReference type="PROSITE" id="PS51720">
    <property type="entry name" value="G_AIG1"/>
    <property type="match status" value="1"/>
</dbReference>
<dbReference type="GO" id="GO:0005525">
    <property type="term" value="F:GTP binding"/>
    <property type="evidence" value="ECO:0007669"/>
    <property type="project" value="UniProtKB-KW"/>
</dbReference>
<keyword evidence="8" id="KW-0378">Hydrolase</keyword>
<evidence type="ECO:0000313" key="20">
    <source>
        <dbReference type="Proteomes" id="UP001159364"/>
    </source>
</evidence>
<dbReference type="EMBL" id="JAIWQS010000005">
    <property type="protein sequence ID" value="KAJ8766231.1"/>
    <property type="molecule type" value="Genomic_DNA"/>
</dbReference>
<evidence type="ECO:0000256" key="10">
    <source>
        <dbReference type="ARBA" id="ARBA00022842"/>
    </source>
</evidence>
<reference evidence="19 20" key="1">
    <citation type="submission" date="2021-09" db="EMBL/GenBank/DDBJ databases">
        <title>Genomic insights and catalytic innovation underlie evolution of tropane alkaloids biosynthesis.</title>
        <authorList>
            <person name="Wang Y.-J."/>
            <person name="Tian T."/>
            <person name="Huang J.-P."/>
            <person name="Huang S.-X."/>
        </authorList>
    </citation>
    <scope>NUCLEOTIDE SEQUENCE [LARGE SCALE GENOMIC DNA]</scope>
    <source>
        <strain evidence="19">KIB-2018</strain>
        <tissue evidence="19">Leaf</tissue>
    </source>
</reference>
<keyword evidence="11" id="KW-0653">Protein transport</keyword>
<evidence type="ECO:0000256" key="3">
    <source>
        <dbReference type="ARBA" id="ARBA00022528"/>
    </source>
</evidence>
<keyword evidence="13" id="KW-0342">GTP-binding</keyword>
<dbReference type="PANTHER" id="PTHR10903:SF127">
    <property type="entry name" value="TRANSLOCASE OF CHLOROPLAST 159, CHLOROPLASTIC-LIKE"/>
    <property type="match status" value="1"/>
</dbReference>
<evidence type="ECO:0000256" key="1">
    <source>
        <dbReference type="ARBA" id="ARBA00001946"/>
    </source>
</evidence>
<evidence type="ECO:0000256" key="13">
    <source>
        <dbReference type="ARBA" id="ARBA00023134"/>
    </source>
</evidence>
<evidence type="ECO:0000256" key="15">
    <source>
        <dbReference type="ARBA" id="ARBA00023766"/>
    </source>
</evidence>
<dbReference type="Gene3D" id="3.40.50.300">
    <property type="entry name" value="P-loop containing nucleotide triphosphate hydrolases"/>
    <property type="match status" value="1"/>
</dbReference>
<feature type="compositionally biased region" description="Acidic residues" evidence="17">
    <location>
        <begin position="165"/>
        <end position="180"/>
    </location>
</feature>
<dbReference type="NCBIfam" id="TIGR00993">
    <property type="entry name" value="3a0901s04IAP86"/>
    <property type="match status" value="1"/>
</dbReference>
<evidence type="ECO:0000313" key="19">
    <source>
        <dbReference type="EMBL" id="KAJ8766231.1"/>
    </source>
</evidence>
<gene>
    <name evidence="19" type="ORF">K2173_022290</name>
</gene>
<feature type="compositionally biased region" description="Acidic residues" evidence="17">
    <location>
        <begin position="68"/>
        <end position="87"/>
    </location>
</feature>
<keyword evidence="12" id="KW-1133">Transmembrane helix</keyword>
<organism evidence="19 20">
    <name type="scientific">Erythroxylum novogranatense</name>
    <dbReference type="NCBI Taxonomy" id="1862640"/>
    <lineage>
        <taxon>Eukaryota</taxon>
        <taxon>Viridiplantae</taxon>
        <taxon>Streptophyta</taxon>
        <taxon>Embryophyta</taxon>
        <taxon>Tracheophyta</taxon>
        <taxon>Spermatophyta</taxon>
        <taxon>Magnoliopsida</taxon>
        <taxon>eudicotyledons</taxon>
        <taxon>Gunneridae</taxon>
        <taxon>Pentapetalae</taxon>
        <taxon>rosids</taxon>
        <taxon>fabids</taxon>
        <taxon>Malpighiales</taxon>
        <taxon>Erythroxylaceae</taxon>
        <taxon>Erythroxylum</taxon>
    </lineage>
</organism>
<dbReference type="Pfam" id="PF11886">
    <property type="entry name" value="TOC159_MAD"/>
    <property type="match status" value="1"/>
</dbReference>
<evidence type="ECO:0000256" key="6">
    <source>
        <dbReference type="ARBA" id="ARBA00022723"/>
    </source>
</evidence>
<dbReference type="InterPro" id="IPR005690">
    <property type="entry name" value="Toc86_159"/>
</dbReference>
<evidence type="ECO:0000256" key="14">
    <source>
        <dbReference type="ARBA" id="ARBA00023136"/>
    </source>
</evidence>
<comment type="similarity">
    <text evidence="16">Belongs to the TRAFAC class TrmE-Era-EngA-EngB-Septin-like GTPase superfamily. AIG1/Toc34/Toc159-like paraseptin GTPase family. TOC159 subfamily.</text>
</comment>
<keyword evidence="20" id="KW-1185">Reference proteome</keyword>
<dbReference type="GO" id="GO:0015031">
    <property type="term" value="P:protein transport"/>
    <property type="evidence" value="ECO:0007669"/>
    <property type="project" value="UniProtKB-KW"/>
</dbReference>
<evidence type="ECO:0000256" key="9">
    <source>
        <dbReference type="ARBA" id="ARBA00022805"/>
    </source>
</evidence>
<evidence type="ECO:0000259" key="18">
    <source>
        <dbReference type="PROSITE" id="PS51720"/>
    </source>
</evidence>
<keyword evidence="14" id="KW-0472">Membrane</keyword>
<feature type="region of interest" description="Disordered" evidence="17">
    <location>
        <begin position="211"/>
        <end position="230"/>
    </location>
</feature>
<evidence type="ECO:0000256" key="12">
    <source>
        <dbReference type="ARBA" id="ARBA00022989"/>
    </source>
</evidence>
<feature type="compositionally biased region" description="Low complexity" evidence="17">
    <location>
        <begin position="8"/>
        <end position="20"/>
    </location>
</feature>
<keyword evidence="2" id="KW-0813">Transport</keyword>
<keyword evidence="5" id="KW-0812">Transmembrane</keyword>
<protein>
    <recommendedName>
        <fullName evidence="18">AIG1-type G domain-containing protein</fullName>
    </recommendedName>
</protein>
<evidence type="ECO:0000256" key="4">
    <source>
        <dbReference type="ARBA" id="ARBA00022640"/>
    </source>
</evidence>
<sequence>MASKPFVSLSSTQGPSLSSSFPPPTGSFPIRARVSIDDDDDDDSSGSEFRVRETDNTGTDTSSVDGGFESEEFASGEELASGEEFDTASERAFPGDPDEENQVGNVFVDKYPIFGLSVKYADGEISENEGIGEEEESDDIDENNYAMELNSQQVRPFAQLSMDDDEFDELVGDESMESDSDDGKSSGLVQLPSFGVLERVHSAPRIKLSDIDEDESLTKGDSSLGNQSVSPLEVDNEDFALDKNSGAVNDVSGSDVNTIGVKDSINDSVSINLFNEEDHLVLPESYGESLKQSTERVLVENEELFKDDLSLVKDSVSVGKVEADGNTIIPEALDKTLGQLKEDTSEEKQPLEKLEQENVTERIYGNDHAYEIVGNPSNETAEIVAQEAKEKDVGVDLDEPSTGEEIDRGSICESVAPQGFGNNEKLEIVTGQDGFRGLESPASEVEGIHSNASLLQALEANEVEYAWQSNANSLVSSDEVNLGSEQIGVKDDFLSNDDIEDLIFGASIMKDKTVYGADNHQHQLREVEGHAVSNLNEEMDIKKELEQKSLLNPSAVETLLKAVTGPESVENSVAIASKDGSKVFSMEQPVGVGSSFHQAILASVSDVVGSTMYSTGTEDKKIFEKIELIMLKFLRLVHRLGSSPKDSIVTQVLNRLVVLGEGHWNQQFNLESAWRMAMQLEMEDKDSLDFSLNILVLGKTGVGKSATVNSLFGKEKVPVSAFEPATTEVKEIVDTIDGVELRMFDTPGLRSCLKEDATNQKILASIKRLRKRCPPDVVLYVDRLDSHAKDLHDLPLLRSITKSLTTSIWQNAIVLLTHASSSLPDGPYESSLNFNLFVAQRSNVIQQAISQAVGDLRLMHPNMMHPVSLVENNEACLRNKNGESILPNGGSWQPELLLLCYSLKILSEASSLFKSGDPFDDRKLLGFRPRSLPLPHLISSLLMCHPHPKLAADQINDNVESDVELLDLSDSDDEDEYDKLPPFKPLRKSQVDKLSKEQRQAYFDEYDYRVKLLQRKQWKEEVKKLKEVRKKIKNNVGEDCANHEELVDKEDGSPSTVSVPLPDFVLPPSFDSENPSYRYRMLEPTAQLLVRPVLDSHGWDHDCGYDGLSLEGNLALADRYPGAFSVQITEDKKNLSIHLVSSISAKHEDNGSTMAGLDIQTVGRQLAYVLKGETKFKNFKNNKTSAGISVTILGKSVATGLKMEDEIVVGKRLALVGNAGAVRSGGDMAYGANFEVRLKSKDFILDQNQSTLGLSLMKWRGDLGIMANLQSQFSISRNSKLAIQVGLNNKQKGQITVKTSSSELQFSLAAMIPILLSISKRIFTSGRNADILPPGNMKQHANQARTKVK</sequence>
<evidence type="ECO:0000256" key="16">
    <source>
        <dbReference type="ARBA" id="ARBA00023775"/>
    </source>
</evidence>
<keyword evidence="3" id="KW-0150">Chloroplast</keyword>
<dbReference type="Proteomes" id="UP001159364">
    <property type="component" value="Linkage Group LG05"/>
</dbReference>
<comment type="caution">
    <text evidence="19">The sequence shown here is derived from an EMBL/GenBank/DDBJ whole genome shotgun (WGS) entry which is preliminary data.</text>
</comment>
<evidence type="ECO:0000256" key="8">
    <source>
        <dbReference type="ARBA" id="ARBA00022801"/>
    </source>
</evidence>
<evidence type="ECO:0000256" key="17">
    <source>
        <dbReference type="SAM" id="MobiDB-lite"/>
    </source>
</evidence>
<evidence type="ECO:0000256" key="7">
    <source>
        <dbReference type="ARBA" id="ARBA00022741"/>
    </source>
</evidence>
<dbReference type="InterPro" id="IPR045058">
    <property type="entry name" value="GIMA/IAN/Toc"/>
</dbReference>
<proteinExistence type="inferred from homology"/>
<keyword evidence="10" id="KW-0460">Magnesium</keyword>
<dbReference type="SUPFAM" id="SSF52540">
    <property type="entry name" value="P-loop containing nucleoside triphosphate hydrolases"/>
    <property type="match status" value="1"/>
</dbReference>
<dbReference type="GO" id="GO:0003924">
    <property type="term" value="F:GTPase activity"/>
    <property type="evidence" value="ECO:0007669"/>
    <property type="project" value="InterPro"/>
</dbReference>
<dbReference type="InterPro" id="IPR024283">
    <property type="entry name" value="TOC159_MAD"/>
</dbReference>
<dbReference type="PANTHER" id="PTHR10903">
    <property type="entry name" value="GTPASE, IMAP FAMILY MEMBER-RELATED"/>
    <property type="match status" value="1"/>
</dbReference>
<dbReference type="GO" id="GO:0045036">
    <property type="term" value="P:protein targeting to chloroplast"/>
    <property type="evidence" value="ECO:0007669"/>
    <property type="project" value="InterPro"/>
</dbReference>